<dbReference type="SUPFAM" id="SSF56801">
    <property type="entry name" value="Acetyl-CoA synthetase-like"/>
    <property type="match status" value="1"/>
</dbReference>
<dbReference type="InterPro" id="IPR045851">
    <property type="entry name" value="AMP-bd_C_sf"/>
</dbReference>
<dbReference type="RefSeq" id="WP_064979413.1">
    <property type="nucleotide sequence ID" value="NZ_LZLC01000052.1"/>
</dbReference>
<dbReference type="InterPro" id="IPR000873">
    <property type="entry name" value="AMP-dep_synth/lig_dom"/>
</dbReference>
<dbReference type="PANTHER" id="PTHR24096:SF149">
    <property type="entry name" value="AMP-BINDING DOMAIN-CONTAINING PROTEIN-RELATED"/>
    <property type="match status" value="1"/>
</dbReference>
<dbReference type="EMBL" id="LZLC01000052">
    <property type="protein sequence ID" value="OBJ44835.1"/>
    <property type="molecule type" value="Genomic_DNA"/>
</dbReference>
<dbReference type="Proteomes" id="UP000093898">
    <property type="component" value="Unassembled WGS sequence"/>
</dbReference>
<dbReference type="Pfam" id="PF00501">
    <property type="entry name" value="AMP-binding"/>
    <property type="match status" value="1"/>
</dbReference>
<dbReference type="PANTHER" id="PTHR24096">
    <property type="entry name" value="LONG-CHAIN-FATTY-ACID--COA LIGASE"/>
    <property type="match status" value="1"/>
</dbReference>
<feature type="domain" description="AMP-binding enzyme C-terminal" evidence="6">
    <location>
        <begin position="441"/>
        <end position="516"/>
    </location>
</feature>
<dbReference type="AlphaFoldDB" id="A0A1A3H9X4"/>
<evidence type="ECO:0000256" key="4">
    <source>
        <dbReference type="ARBA" id="ARBA00022840"/>
    </source>
</evidence>
<evidence type="ECO:0000259" key="6">
    <source>
        <dbReference type="Pfam" id="PF13193"/>
    </source>
</evidence>
<keyword evidence="4" id="KW-0067">ATP-binding</keyword>
<dbReference type="InterPro" id="IPR042099">
    <property type="entry name" value="ANL_N_sf"/>
</dbReference>
<evidence type="ECO:0000256" key="2">
    <source>
        <dbReference type="ARBA" id="ARBA00022598"/>
    </source>
</evidence>
<dbReference type="GO" id="GO:0005524">
    <property type="term" value="F:ATP binding"/>
    <property type="evidence" value="ECO:0007669"/>
    <property type="project" value="UniProtKB-KW"/>
</dbReference>
<evidence type="ECO:0000256" key="3">
    <source>
        <dbReference type="ARBA" id="ARBA00022741"/>
    </source>
</evidence>
<dbReference type="PROSITE" id="PS00455">
    <property type="entry name" value="AMP_BINDING"/>
    <property type="match status" value="1"/>
</dbReference>
<proteinExistence type="inferred from homology"/>
<evidence type="ECO:0000259" key="5">
    <source>
        <dbReference type="Pfam" id="PF00501"/>
    </source>
</evidence>
<accession>A0A1A3H9X4</accession>
<comment type="caution">
    <text evidence="7">The sequence shown here is derived from an EMBL/GenBank/DDBJ whole genome shotgun (WGS) entry which is preliminary data.</text>
</comment>
<dbReference type="OrthoDB" id="9803968at2"/>
<dbReference type="Pfam" id="PF13193">
    <property type="entry name" value="AMP-binding_C"/>
    <property type="match status" value="1"/>
</dbReference>
<evidence type="ECO:0000256" key="1">
    <source>
        <dbReference type="ARBA" id="ARBA00006432"/>
    </source>
</evidence>
<feature type="domain" description="AMP-dependent synthetase/ligase" evidence="5">
    <location>
        <begin position="30"/>
        <end position="390"/>
    </location>
</feature>
<protein>
    <submittedName>
        <fullName evidence="7">AMP-dependent synthetase</fullName>
    </submittedName>
</protein>
<keyword evidence="2" id="KW-0436">Ligase</keyword>
<gene>
    <name evidence="7" type="ORF">A5630_15480</name>
</gene>
<dbReference type="FunFam" id="3.30.300.30:FF:000007">
    <property type="entry name" value="4-coumarate--CoA ligase 2"/>
    <property type="match status" value="1"/>
</dbReference>
<name>A0A1A3H9X4_MYCMU</name>
<organism evidence="7 8">
    <name type="scientific">Mycolicibacterium mucogenicum</name>
    <name type="common">Mycobacterium mucogenicum</name>
    <dbReference type="NCBI Taxonomy" id="56689"/>
    <lineage>
        <taxon>Bacteria</taxon>
        <taxon>Bacillati</taxon>
        <taxon>Actinomycetota</taxon>
        <taxon>Actinomycetes</taxon>
        <taxon>Mycobacteriales</taxon>
        <taxon>Mycobacteriaceae</taxon>
        <taxon>Mycolicibacterium</taxon>
    </lineage>
</organism>
<dbReference type="Gene3D" id="3.30.300.30">
    <property type="match status" value="1"/>
</dbReference>
<evidence type="ECO:0000313" key="8">
    <source>
        <dbReference type="Proteomes" id="UP000093898"/>
    </source>
</evidence>
<keyword evidence="3" id="KW-0547">Nucleotide-binding</keyword>
<dbReference type="FunFam" id="3.40.50.12780:FF:000003">
    <property type="entry name" value="Long-chain-fatty-acid--CoA ligase FadD"/>
    <property type="match status" value="1"/>
</dbReference>
<dbReference type="InterPro" id="IPR025110">
    <property type="entry name" value="AMP-bd_C"/>
</dbReference>
<dbReference type="Gene3D" id="3.40.50.12780">
    <property type="entry name" value="N-terminal domain of ligase-like"/>
    <property type="match status" value="1"/>
</dbReference>
<evidence type="ECO:0000313" key="7">
    <source>
        <dbReference type="EMBL" id="OBJ44835.1"/>
    </source>
</evidence>
<sequence>MSYRSPNPDVDIPNVSVYEYLFGSIMAADLDRTALVDSDSRESFTYRQLLDQIDRVAGGLAARGLTPGDVVAIYSHNTPRFAAVLHGVLRAGGAASPINALYTVKDVAEQLRKANAKFLFTTSQQYSQAVEAAGLAGVPRGQIITIDDTLGCFSLQNLIDLGARAPKLQFDPAKQVAVLTFSSGTTSTPKGVQLTHRNLVANIAQTMSPLAITKEDVVLGLLPFFHIYGLTVLLNLAFKCRTRVVTVPRFELERFLRIVEDHRLTYLFIAPPVAVHLATDPRVDAHDVSSIRVIMSGAAPLDAALGRRVQQRLGARVVQGYGMSELSPVSHAIPVGRDDIDLNSVGLPVANTENRLVDLDSGREIERPLAGLSVPGELWIKGPNVMKGYLDNSEATSNTIDEDGYLHTGDIAVFGHDGSVFIVDRLKELIKYKGYQVAPSELEAVLLDHPDIVDAAVIGVKDATGEEVPKAFVVRRPQTELDGVTVIDFVSQRVSPHKKVRSVAFVDIIPKSASGKVLRRELRAMDIGSPARASRDYRRGNL</sequence>
<comment type="similarity">
    <text evidence="1">Belongs to the ATP-dependent AMP-binding enzyme family.</text>
</comment>
<reference evidence="7 8" key="1">
    <citation type="submission" date="2016-06" db="EMBL/GenBank/DDBJ databases">
        <authorList>
            <person name="Kjaerup R.B."/>
            <person name="Dalgaard T.S."/>
            <person name="Juul-Madsen H.R."/>
        </authorList>
    </citation>
    <scope>NUCLEOTIDE SEQUENCE [LARGE SCALE GENOMIC DNA]</scope>
    <source>
        <strain evidence="7 8">1127319.6</strain>
    </source>
</reference>
<dbReference type="InterPro" id="IPR020845">
    <property type="entry name" value="AMP-binding_CS"/>
</dbReference>
<dbReference type="GO" id="GO:0016405">
    <property type="term" value="F:CoA-ligase activity"/>
    <property type="evidence" value="ECO:0007669"/>
    <property type="project" value="TreeGrafter"/>
</dbReference>